<comment type="cofactor">
    <cofactor evidence="1">
        <name>FMN</name>
        <dbReference type="ChEBI" id="CHEBI:58210"/>
    </cofactor>
</comment>
<dbReference type="EC" id="1.3.99.33" evidence="4"/>
<dbReference type="GO" id="GO:0033765">
    <property type="term" value="F:steroid dehydrogenase activity, acting on the CH-CH group of donors"/>
    <property type="evidence" value="ECO:0007669"/>
    <property type="project" value="UniProtKB-ARBA"/>
</dbReference>
<keyword evidence="7" id="KW-0274">FAD</keyword>
<accession>A0A1T4NHS1</accession>
<dbReference type="Gene3D" id="3.90.700.10">
    <property type="entry name" value="Succinate dehydrogenase/fumarate reductase flavoprotein, catalytic domain"/>
    <property type="match status" value="1"/>
</dbReference>
<dbReference type="OrthoDB" id="9806724at2"/>
<dbReference type="Gene3D" id="3.50.50.60">
    <property type="entry name" value="FAD/NAD(P)-binding domain"/>
    <property type="match status" value="1"/>
</dbReference>
<dbReference type="RefSeq" id="WP_078712014.1">
    <property type="nucleotide sequence ID" value="NZ_FUWY01000004.1"/>
</dbReference>
<keyword evidence="6" id="KW-0285">Flavoprotein</keyword>
<dbReference type="SMART" id="SM00900">
    <property type="entry name" value="FMN_bind"/>
    <property type="match status" value="1"/>
</dbReference>
<evidence type="ECO:0000313" key="12">
    <source>
        <dbReference type="EMBL" id="SJZ78318.1"/>
    </source>
</evidence>
<dbReference type="InterPro" id="IPR027477">
    <property type="entry name" value="Succ_DH/fumarate_Rdtase_cat_sf"/>
</dbReference>
<evidence type="ECO:0000256" key="7">
    <source>
        <dbReference type="ARBA" id="ARBA00022827"/>
    </source>
</evidence>
<dbReference type="GO" id="GO:0016020">
    <property type="term" value="C:membrane"/>
    <property type="evidence" value="ECO:0007669"/>
    <property type="project" value="InterPro"/>
</dbReference>
<feature type="domain" description="FMN-binding" evidence="11">
    <location>
        <begin position="38"/>
        <end position="112"/>
    </location>
</feature>
<feature type="chain" id="PRO_5039639923" description="Urocanate reductase" evidence="10">
    <location>
        <begin position="24"/>
        <end position="587"/>
    </location>
</feature>
<organism evidence="12 13">
    <name type="scientific">Anaerorhabdus furcosa</name>
    <dbReference type="NCBI Taxonomy" id="118967"/>
    <lineage>
        <taxon>Bacteria</taxon>
        <taxon>Bacillati</taxon>
        <taxon>Bacillota</taxon>
        <taxon>Erysipelotrichia</taxon>
        <taxon>Erysipelotrichales</taxon>
        <taxon>Erysipelotrichaceae</taxon>
        <taxon>Anaerorhabdus</taxon>
    </lineage>
</organism>
<name>A0A1T4NHS1_9FIRM</name>
<sequence>MKKIISLLLSLLLIAGCNTPTNNNDSMKAGTYTASAAGYHGDITIAVTVDSGSIKSIEVTDENETEGIGKAALPSLVEQAVKDQTVEVDVVTGATITSEGFKVALKDAMTQAGADLSKFSNASGNESIEQVEETTDVVVVGGGVAGLSAALTAQQQGRKVILVEKMNIAGGASAMAGAGTTATGSKWQQEDGYKDSPESLKEDMLKNGHNYNDEATLDIFVNTVGAAFDWIVSEEGAHVPYVRTEGGGRTYSAEGRGAGVVTSLTNSFTEGGGTLYLGTKGTELIVEDNVVKGIKATAKGKEYTIHADAVILATGGFGNNDEMIPEEIQNEYVYAGAAGADGDGLKMAEAVDAATINMEFINVQPNSIVMPSGLGQYTNPGVGKAYAVGGAFLVNENGERFTNEQGNAYDLIQAMKVNKANYLILNEEAFNAFNEGMMASKIYSEDDVKEWLANAGVSNPVMIEGKTLADLETSLSLPGGSLNASAEKFDASVKQGKDEYGRELKGEITTEGPYYAIQMWLRYYATLGGLKINDNMQVVNTKNEPIQGLYAAGEVVGGLEGDIYYGGSLFGWAVTSGHNAGLSVIEE</sequence>
<dbReference type="SUPFAM" id="SSF51905">
    <property type="entry name" value="FAD/NAD(P)-binding domain"/>
    <property type="match status" value="1"/>
</dbReference>
<evidence type="ECO:0000256" key="6">
    <source>
        <dbReference type="ARBA" id="ARBA00022630"/>
    </source>
</evidence>
<evidence type="ECO:0000256" key="8">
    <source>
        <dbReference type="ARBA" id="ARBA00023002"/>
    </source>
</evidence>
<dbReference type="SUPFAM" id="SSF56425">
    <property type="entry name" value="Succinate dehydrogenase/fumarate reductase flavoprotein, catalytic domain"/>
    <property type="match status" value="1"/>
</dbReference>
<dbReference type="GO" id="GO:0010181">
    <property type="term" value="F:FMN binding"/>
    <property type="evidence" value="ECO:0007669"/>
    <property type="project" value="InterPro"/>
</dbReference>
<reference evidence="13" key="1">
    <citation type="submission" date="2017-02" db="EMBL/GenBank/DDBJ databases">
        <authorList>
            <person name="Varghese N."/>
            <person name="Submissions S."/>
        </authorList>
    </citation>
    <scope>NUCLEOTIDE SEQUENCE [LARGE SCALE GENOMIC DNA]</scope>
    <source>
        <strain evidence="13">ATCC 25662</strain>
    </source>
</reference>
<evidence type="ECO:0000256" key="9">
    <source>
        <dbReference type="ARBA" id="ARBA00049922"/>
    </source>
</evidence>
<dbReference type="PROSITE" id="PS51257">
    <property type="entry name" value="PROKAR_LIPOPROTEIN"/>
    <property type="match status" value="1"/>
</dbReference>
<evidence type="ECO:0000256" key="5">
    <source>
        <dbReference type="ARBA" id="ARBA00015872"/>
    </source>
</evidence>
<evidence type="ECO:0000256" key="10">
    <source>
        <dbReference type="SAM" id="SignalP"/>
    </source>
</evidence>
<evidence type="ECO:0000256" key="4">
    <source>
        <dbReference type="ARBA" id="ARBA00013137"/>
    </source>
</evidence>
<feature type="signal peptide" evidence="10">
    <location>
        <begin position="1"/>
        <end position="23"/>
    </location>
</feature>
<dbReference type="InterPro" id="IPR036188">
    <property type="entry name" value="FAD/NAD-bd_sf"/>
</dbReference>
<evidence type="ECO:0000259" key="11">
    <source>
        <dbReference type="SMART" id="SM00900"/>
    </source>
</evidence>
<dbReference type="AlphaFoldDB" id="A0A1T4NHS1"/>
<dbReference type="PANTHER" id="PTHR43400:SF7">
    <property type="entry name" value="FAD-DEPENDENT OXIDOREDUCTASE 2 FAD BINDING DOMAIN-CONTAINING PROTEIN"/>
    <property type="match status" value="1"/>
</dbReference>
<dbReference type="PANTHER" id="PTHR43400">
    <property type="entry name" value="FUMARATE REDUCTASE"/>
    <property type="match status" value="1"/>
</dbReference>
<keyword evidence="8" id="KW-0560">Oxidoreductase</keyword>
<comment type="catalytic activity">
    <reaction evidence="9">
        <text>dihydrourocanate + A = urocanate + AH2</text>
        <dbReference type="Rhea" id="RHEA:36059"/>
        <dbReference type="ChEBI" id="CHEBI:13193"/>
        <dbReference type="ChEBI" id="CHEBI:17499"/>
        <dbReference type="ChEBI" id="CHEBI:27247"/>
        <dbReference type="ChEBI" id="CHEBI:72991"/>
        <dbReference type="EC" id="1.3.99.33"/>
    </reaction>
</comment>
<dbReference type="InterPro" id="IPR050315">
    <property type="entry name" value="FAD-oxidoreductase_2"/>
</dbReference>
<dbReference type="Pfam" id="PF04205">
    <property type="entry name" value="FMN_bind"/>
    <property type="match status" value="1"/>
</dbReference>
<dbReference type="InterPro" id="IPR007329">
    <property type="entry name" value="FMN-bd"/>
</dbReference>
<gene>
    <name evidence="12" type="ORF">SAMN02745191_1621</name>
</gene>
<dbReference type="EMBL" id="FUWY01000004">
    <property type="protein sequence ID" value="SJZ78318.1"/>
    <property type="molecule type" value="Genomic_DNA"/>
</dbReference>
<keyword evidence="13" id="KW-1185">Reference proteome</keyword>
<evidence type="ECO:0000313" key="13">
    <source>
        <dbReference type="Proteomes" id="UP000243297"/>
    </source>
</evidence>
<dbReference type="Gene3D" id="3.90.1010.20">
    <property type="match status" value="1"/>
</dbReference>
<dbReference type="InterPro" id="IPR003953">
    <property type="entry name" value="FAD-dep_OxRdtase_2_FAD-bd"/>
</dbReference>
<comment type="similarity">
    <text evidence="3">Belongs to the FAD-dependent oxidoreductase 2 family. FRD/SDH subfamily.</text>
</comment>
<dbReference type="PRINTS" id="PR00368">
    <property type="entry name" value="FADPNR"/>
</dbReference>
<comment type="cofactor">
    <cofactor evidence="2">
        <name>FAD</name>
        <dbReference type="ChEBI" id="CHEBI:57692"/>
    </cofactor>
</comment>
<dbReference type="Proteomes" id="UP000243297">
    <property type="component" value="Unassembled WGS sequence"/>
</dbReference>
<keyword evidence="10" id="KW-0732">Signal</keyword>
<proteinExistence type="inferred from homology"/>
<dbReference type="STRING" id="118967.SAMN02745191_1621"/>
<evidence type="ECO:0000256" key="3">
    <source>
        <dbReference type="ARBA" id="ARBA00008040"/>
    </source>
</evidence>
<evidence type="ECO:0000256" key="2">
    <source>
        <dbReference type="ARBA" id="ARBA00001974"/>
    </source>
</evidence>
<evidence type="ECO:0000256" key="1">
    <source>
        <dbReference type="ARBA" id="ARBA00001917"/>
    </source>
</evidence>
<protein>
    <recommendedName>
        <fullName evidence="5">Urocanate reductase</fullName>
        <ecNumber evidence="4">1.3.99.33</ecNumber>
    </recommendedName>
</protein>
<dbReference type="Pfam" id="PF00890">
    <property type="entry name" value="FAD_binding_2"/>
    <property type="match status" value="1"/>
</dbReference>